<accession>A0ABT0WFR8</accession>
<evidence type="ECO:0000313" key="2">
    <source>
        <dbReference type="Proteomes" id="UP001523262"/>
    </source>
</evidence>
<comment type="caution">
    <text evidence="1">The sequence shown here is derived from an EMBL/GenBank/DDBJ whole genome shotgun (WGS) entry which is preliminary data.</text>
</comment>
<dbReference type="Proteomes" id="UP001523262">
    <property type="component" value="Unassembled WGS sequence"/>
</dbReference>
<name>A0ABT0WFR8_9BACI</name>
<evidence type="ECO:0000313" key="1">
    <source>
        <dbReference type="EMBL" id="MCM2535139.1"/>
    </source>
</evidence>
<proteinExistence type="predicted"/>
<keyword evidence="2" id="KW-1185">Reference proteome</keyword>
<dbReference type="EMBL" id="JAMQCR010000002">
    <property type="protein sequence ID" value="MCM2535139.1"/>
    <property type="molecule type" value="Genomic_DNA"/>
</dbReference>
<organism evidence="1 2">
    <name type="scientific">Neobacillus pocheonensis</name>
    <dbReference type="NCBI Taxonomy" id="363869"/>
    <lineage>
        <taxon>Bacteria</taxon>
        <taxon>Bacillati</taxon>
        <taxon>Bacillota</taxon>
        <taxon>Bacilli</taxon>
        <taxon>Bacillales</taxon>
        <taxon>Bacillaceae</taxon>
        <taxon>Neobacillus</taxon>
    </lineage>
</organism>
<reference evidence="1 2" key="1">
    <citation type="submission" date="2022-06" db="EMBL/GenBank/DDBJ databases">
        <authorList>
            <person name="Jeon C.O."/>
        </authorList>
    </citation>
    <scope>NUCLEOTIDE SEQUENCE [LARGE SCALE GENOMIC DNA]</scope>
    <source>
        <strain evidence="1 2">KCTC 13943</strain>
    </source>
</reference>
<sequence>MTEVKIKPISENTFLVQGFYGPYGNHPKYLAFEWNIRVVPEKVSYDVGRYFVSEIKVIKDSMVRG</sequence>
<gene>
    <name evidence="1" type="ORF">NDK43_25855</name>
</gene>
<protein>
    <submittedName>
        <fullName evidence="1">Uncharacterized protein</fullName>
    </submittedName>
</protein>